<dbReference type="VEuPathDB" id="FungiDB:H257_08063"/>
<keyword evidence="4" id="KW-1003">Cell membrane</keyword>
<feature type="transmembrane region" description="Helical" evidence="8">
    <location>
        <begin position="177"/>
        <end position="199"/>
    </location>
</feature>
<feature type="chain" id="PRO_5017334083" description="EamA domain-containing protein" evidence="9">
    <location>
        <begin position="21"/>
        <end position="392"/>
    </location>
</feature>
<evidence type="ECO:0000256" key="8">
    <source>
        <dbReference type="SAM" id="Phobius"/>
    </source>
</evidence>
<feature type="transmembrane region" description="Helical" evidence="8">
    <location>
        <begin position="152"/>
        <end position="171"/>
    </location>
</feature>
<evidence type="ECO:0000256" key="7">
    <source>
        <dbReference type="ARBA" id="ARBA00023136"/>
    </source>
</evidence>
<evidence type="ECO:0000313" key="11">
    <source>
        <dbReference type="EMBL" id="RHY15094.1"/>
    </source>
</evidence>
<evidence type="ECO:0000256" key="3">
    <source>
        <dbReference type="ARBA" id="ARBA00022448"/>
    </source>
</evidence>
<keyword evidence="5 8" id="KW-0812">Transmembrane</keyword>
<dbReference type="GO" id="GO:0005886">
    <property type="term" value="C:plasma membrane"/>
    <property type="evidence" value="ECO:0007669"/>
    <property type="project" value="UniProtKB-SubCell"/>
</dbReference>
<evidence type="ECO:0000313" key="12">
    <source>
        <dbReference type="Proteomes" id="UP000265427"/>
    </source>
</evidence>
<dbReference type="PANTHER" id="PTHR22911:SF137">
    <property type="entry name" value="SOLUTE CARRIER FAMILY 35 MEMBER G2-RELATED"/>
    <property type="match status" value="1"/>
</dbReference>
<proteinExistence type="inferred from homology"/>
<name>A0A397B4Z5_APHAT</name>
<feature type="transmembrane region" description="Helical" evidence="8">
    <location>
        <begin position="229"/>
        <end position="246"/>
    </location>
</feature>
<feature type="transmembrane region" description="Helical" evidence="8">
    <location>
        <begin position="206"/>
        <end position="223"/>
    </location>
</feature>
<feature type="transmembrane region" description="Helical" evidence="8">
    <location>
        <begin position="320"/>
        <end position="340"/>
    </location>
</feature>
<keyword evidence="3" id="KW-0813">Transport</keyword>
<feature type="transmembrane region" description="Helical" evidence="8">
    <location>
        <begin position="290"/>
        <end position="313"/>
    </location>
</feature>
<evidence type="ECO:0000259" key="10">
    <source>
        <dbReference type="Pfam" id="PF00892"/>
    </source>
</evidence>
<feature type="domain" description="EamA" evidence="10">
    <location>
        <begin position="93"/>
        <end position="223"/>
    </location>
</feature>
<comment type="similarity">
    <text evidence="2">Belongs to the EamA transporter family.</text>
</comment>
<feature type="transmembrane region" description="Helical" evidence="8">
    <location>
        <begin position="346"/>
        <end position="364"/>
    </location>
</feature>
<dbReference type="Gene3D" id="1.10.3730.20">
    <property type="match status" value="1"/>
</dbReference>
<keyword evidence="9" id="KW-0732">Signal</keyword>
<dbReference type="EMBL" id="QUSZ01004274">
    <property type="protein sequence ID" value="RHY15094.1"/>
    <property type="molecule type" value="Genomic_DNA"/>
</dbReference>
<feature type="transmembrane region" description="Helical" evidence="8">
    <location>
        <begin position="122"/>
        <end position="143"/>
    </location>
</feature>
<evidence type="ECO:0000256" key="5">
    <source>
        <dbReference type="ARBA" id="ARBA00022692"/>
    </source>
</evidence>
<dbReference type="InterPro" id="IPR000620">
    <property type="entry name" value="EamA_dom"/>
</dbReference>
<dbReference type="InterPro" id="IPR004626">
    <property type="entry name" value="RarD"/>
</dbReference>
<reference evidence="11 12" key="1">
    <citation type="submission" date="2018-08" db="EMBL/GenBank/DDBJ databases">
        <title>Aphanomyces genome sequencing and annotation.</title>
        <authorList>
            <person name="Minardi D."/>
            <person name="Oidtmann B."/>
            <person name="Van Der Giezen M."/>
            <person name="Studholme D.J."/>
        </authorList>
    </citation>
    <scope>NUCLEOTIDE SEQUENCE [LARGE SCALE GENOMIC DNA]</scope>
    <source>
        <strain evidence="11 12">Kv</strain>
    </source>
</reference>
<dbReference type="VEuPathDB" id="FungiDB:H257_14528"/>
<gene>
    <name evidence="11" type="ORF">DYB36_008773</name>
</gene>
<evidence type="ECO:0000256" key="2">
    <source>
        <dbReference type="ARBA" id="ARBA00007362"/>
    </source>
</evidence>
<evidence type="ECO:0000256" key="1">
    <source>
        <dbReference type="ARBA" id="ARBA00004651"/>
    </source>
</evidence>
<keyword evidence="6 8" id="KW-1133">Transmembrane helix</keyword>
<dbReference type="Proteomes" id="UP000265427">
    <property type="component" value="Unassembled WGS sequence"/>
</dbReference>
<organism evidence="11 12">
    <name type="scientific">Aphanomyces astaci</name>
    <name type="common">Crayfish plague agent</name>
    <dbReference type="NCBI Taxonomy" id="112090"/>
    <lineage>
        <taxon>Eukaryota</taxon>
        <taxon>Sar</taxon>
        <taxon>Stramenopiles</taxon>
        <taxon>Oomycota</taxon>
        <taxon>Saprolegniomycetes</taxon>
        <taxon>Saprolegniales</taxon>
        <taxon>Verrucalvaceae</taxon>
        <taxon>Aphanomyces</taxon>
    </lineage>
</organism>
<evidence type="ECO:0000256" key="4">
    <source>
        <dbReference type="ARBA" id="ARBA00022475"/>
    </source>
</evidence>
<evidence type="ECO:0000256" key="9">
    <source>
        <dbReference type="SAM" id="SignalP"/>
    </source>
</evidence>
<dbReference type="PANTHER" id="PTHR22911">
    <property type="entry name" value="ACYL-MALONYL CONDENSING ENZYME-RELATED"/>
    <property type="match status" value="1"/>
</dbReference>
<sequence>MRITATAAALATALCALTSAEEAQAGTSAPTPTPFGVTHTLTYQNHGDDPYSKDKKAPNTDVTLYPETQNIPLDPTLAHLRRLHRASRFLDGVLAYIIFGLYPLYWKLLADVPSMQVLAHRIVWSIPLVVVVIAVTGQSAALLEGARHWRHLGIYTVSGLLMGTNLFVSVWAVNAGFIVEMSLGYFINPVVSVLLGVIFLHEKLRLFQWLSVALAVIGVGVVTFGYGKFPYIAFTIAFAFGFYGLVQKKAPLSPVQGVTIEMSILAIPSLIYLFVCEAQGDGAFGRSRAALNWLMVGCGAMTVVPQLLFCSAVQSIPLSFFGILQFIGPTMNIIIGVWVYGEDFSGATMIGFILVWVALVVFTAESFIVKKPTEVTCNYSDDDDDSVIIWLA</sequence>
<accession>A0A397B4Z5</accession>
<dbReference type="Pfam" id="PF00892">
    <property type="entry name" value="EamA"/>
    <property type="match status" value="2"/>
</dbReference>
<feature type="domain" description="EamA" evidence="10">
    <location>
        <begin position="232"/>
        <end position="362"/>
    </location>
</feature>
<feature type="signal peptide" evidence="9">
    <location>
        <begin position="1"/>
        <end position="20"/>
    </location>
</feature>
<keyword evidence="7 8" id="KW-0472">Membrane</keyword>
<dbReference type="InterPro" id="IPR037185">
    <property type="entry name" value="EmrE-like"/>
</dbReference>
<evidence type="ECO:0000256" key="6">
    <source>
        <dbReference type="ARBA" id="ARBA00022989"/>
    </source>
</evidence>
<dbReference type="SUPFAM" id="SSF103481">
    <property type="entry name" value="Multidrug resistance efflux transporter EmrE"/>
    <property type="match status" value="2"/>
</dbReference>
<dbReference type="AlphaFoldDB" id="A0A397B4Z5"/>
<comment type="subcellular location">
    <subcellularLocation>
        <location evidence="1">Cell membrane</location>
        <topology evidence="1">Multi-pass membrane protein</topology>
    </subcellularLocation>
</comment>
<comment type="caution">
    <text evidence="11">The sequence shown here is derived from an EMBL/GenBank/DDBJ whole genome shotgun (WGS) entry which is preliminary data.</text>
</comment>
<protein>
    <recommendedName>
        <fullName evidence="10">EamA domain-containing protein</fullName>
    </recommendedName>
</protein>
<dbReference type="NCBIfam" id="TIGR00688">
    <property type="entry name" value="rarD"/>
    <property type="match status" value="1"/>
</dbReference>
<feature type="transmembrane region" description="Helical" evidence="8">
    <location>
        <begin position="258"/>
        <end position="275"/>
    </location>
</feature>